<gene>
    <name evidence="2" type="ORF">JW498_17155</name>
</gene>
<protein>
    <submittedName>
        <fullName evidence="2">Protocatechuate 3,4-dioxygenase</fullName>
    </submittedName>
</protein>
<keyword evidence="3" id="KW-1185">Reference proteome</keyword>
<sequence>MAKIVGGIGSSHIPAIGVAMDKGLEDTPYWRDFFQSYVPLRKWFNEVDPDILVIFYNDHGLEMFLDKKPTFAVGTAAEYENADEGWGINPIPPVRGETELSWHIVNELVENDFDPTVCQEIKVDHGLTVPLTLMYPAKDYSKVKVIPICINCERHPMPKLSRSYAFGQQIGRAIESFGGDQKVVVMGTGGLSHQLDGERAGIINTEFDLLCMEKIVSDPEYLTKYSLEDIVELAGGQGVELNMWMAMRGCLTGKVTEGYSNLVAPISNTAAGIQLLINE</sequence>
<dbReference type="InterPro" id="IPR004183">
    <property type="entry name" value="Xdiol_dOase_suB"/>
</dbReference>
<feature type="domain" description="Extradiol ring-cleavage dioxygenase class III enzyme subunit B" evidence="1">
    <location>
        <begin position="8"/>
        <end position="258"/>
    </location>
</feature>
<evidence type="ECO:0000259" key="1">
    <source>
        <dbReference type="Pfam" id="PF02900"/>
    </source>
</evidence>
<dbReference type="NCBIfam" id="NF009902">
    <property type="entry name" value="PRK13365.1"/>
    <property type="match status" value="1"/>
</dbReference>
<evidence type="ECO:0000313" key="3">
    <source>
        <dbReference type="Proteomes" id="UP000760472"/>
    </source>
</evidence>
<dbReference type="NCBIfam" id="NF009901">
    <property type="entry name" value="PRK13364.1"/>
    <property type="match status" value="1"/>
</dbReference>
<organism evidence="2 3">
    <name type="scientific">Amphritea pacifica</name>
    <dbReference type="NCBI Taxonomy" id="2811233"/>
    <lineage>
        <taxon>Bacteria</taxon>
        <taxon>Pseudomonadati</taxon>
        <taxon>Pseudomonadota</taxon>
        <taxon>Gammaproteobacteria</taxon>
        <taxon>Oceanospirillales</taxon>
        <taxon>Oceanospirillaceae</taxon>
        <taxon>Amphritea</taxon>
    </lineage>
</organism>
<dbReference type="EMBL" id="JAFFZP010000033">
    <property type="protein sequence ID" value="MBN0989098.1"/>
    <property type="molecule type" value="Genomic_DNA"/>
</dbReference>
<reference evidence="2 3" key="1">
    <citation type="submission" date="2021-02" db="EMBL/GenBank/DDBJ databases">
        <title>A novel species of genus Amphritea isolated from a fishpond in China.</title>
        <authorList>
            <person name="Lu H."/>
        </authorList>
    </citation>
    <scope>NUCLEOTIDE SEQUENCE [LARGE SCALE GENOMIC DNA]</scope>
    <source>
        <strain evidence="2 3">RP18W</strain>
    </source>
</reference>
<dbReference type="Proteomes" id="UP000760472">
    <property type="component" value="Unassembled WGS sequence"/>
</dbReference>
<dbReference type="RefSeq" id="WP_205211921.1">
    <property type="nucleotide sequence ID" value="NZ_JAFFZO010000037.1"/>
</dbReference>
<comment type="caution">
    <text evidence="2">The sequence shown here is derived from an EMBL/GenBank/DDBJ whole genome shotgun (WGS) entry which is preliminary data.</text>
</comment>
<accession>A0ABS2WBY8</accession>
<evidence type="ECO:0000313" key="2">
    <source>
        <dbReference type="EMBL" id="MBN0989098.1"/>
    </source>
</evidence>
<dbReference type="Gene3D" id="3.40.830.10">
    <property type="entry name" value="LigB-like"/>
    <property type="match status" value="1"/>
</dbReference>
<dbReference type="SUPFAM" id="SSF53213">
    <property type="entry name" value="LigB-like"/>
    <property type="match status" value="1"/>
</dbReference>
<proteinExistence type="predicted"/>
<name>A0ABS2WBY8_9GAMM</name>
<dbReference type="Pfam" id="PF02900">
    <property type="entry name" value="LigB"/>
    <property type="match status" value="1"/>
</dbReference>